<dbReference type="RefSeq" id="WP_269275363.1">
    <property type="nucleotide sequence ID" value="NZ_JAPVOI010000003.1"/>
</dbReference>
<evidence type="ECO:0000313" key="3">
    <source>
        <dbReference type="Proteomes" id="UP001079430"/>
    </source>
</evidence>
<dbReference type="EMBL" id="JAPVOI010000003">
    <property type="protein sequence ID" value="MCZ4089058.1"/>
    <property type="molecule type" value="Genomic_DNA"/>
</dbReference>
<keyword evidence="1" id="KW-1133">Transmembrane helix</keyword>
<feature type="transmembrane region" description="Helical" evidence="1">
    <location>
        <begin position="12"/>
        <end position="32"/>
    </location>
</feature>
<evidence type="ECO:0008006" key="4">
    <source>
        <dbReference type="Google" id="ProtNLM"/>
    </source>
</evidence>
<feature type="transmembrane region" description="Helical" evidence="1">
    <location>
        <begin position="52"/>
        <end position="70"/>
    </location>
</feature>
<evidence type="ECO:0000313" key="2">
    <source>
        <dbReference type="EMBL" id="MCZ4089058.1"/>
    </source>
</evidence>
<keyword evidence="1" id="KW-0472">Membrane</keyword>
<proteinExistence type="predicted"/>
<organism evidence="2 3">
    <name type="scientific">Sinorhizobium psoraleae</name>
    <dbReference type="NCBI Taxonomy" id="520838"/>
    <lineage>
        <taxon>Bacteria</taxon>
        <taxon>Pseudomonadati</taxon>
        <taxon>Pseudomonadota</taxon>
        <taxon>Alphaproteobacteria</taxon>
        <taxon>Hyphomicrobiales</taxon>
        <taxon>Rhizobiaceae</taxon>
        <taxon>Sinorhizobium/Ensifer group</taxon>
        <taxon>Sinorhizobium</taxon>
    </lineage>
</organism>
<name>A0ABT4KAR4_9HYPH</name>
<gene>
    <name evidence="2" type="ORF">O3W52_02970</name>
</gene>
<accession>A0ABT4KAR4</accession>
<comment type="caution">
    <text evidence="2">The sequence shown here is derived from an EMBL/GenBank/DDBJ whole genome shotgun (WGS) entry which is preliminary data.</text>
</comment>
<protein>
    <recommendedName>
        <fullName evidence="4">Phage abortive infection protein</fullName>
    </recommendedName>
</protein>
<sequence>MAFKKILRNTNWLAVAGIVTAIYTIAVGYMLGWSRTWTFLTTEPDLNEVGDFLAGVFAPVALAWLVAAVFTQRQELNETRDQFAEAKRVTDEQLKVINKQTALLALQHNQAVENAQKAYRLSLFDKRYQIYEKFIKFGELHERKDYDEASYLAMVNLSQEAAFVFDDSIQEWLDDIAQNIFDYDQFKSGNPLKMDHDGYGNSMIVDDERNRQLQRQYGEFTDWIKEQFLPSERNERFWQFMHVSDKAYGH</sequence>
<dbReference type="Proteomes" id="UP001079430">
    <property type="component" value="Unassembled WGS sequence"/>
</dbReference>
<keyword evidence="3" id="KW-1185">Reference proteome</keyword>
<evidence type="ECO:0000256" key="1">
    <source>
        <dbReference type="SAM" id="Phobius"/>
    </source>
</evidence>
<reference evidence="2" key="1">
    <citation type="submission" date="2022-10" db="EMBL/GenBank/DDBJ databases">
        <title>Whole genome sequencing of three plant growth promoting bacteria isolated from Vachellia tortilis subsp. raddiana in Morocco.</title>
        <authorList>
            <person name="Hnini M."/>
            <person name="Zouagui R."/>
            <person name="Zouagui H."/>
            <person name="Chemao Elfihri M.-W."/>
            <person name="Ibrahimi A."/>
            <person name="Sbabou L."/>
            <person name="Aurag J."/>
        </authorList>
    </citation>
    <scope>NUCLEOTIDE SEQUENCE</scope>
    <source>
        <strain evidence="2">LMR678</strain>
    </source>
</reference>
<keyword evidence="1" id="KW-0812">Transmembrane</keyword>